<dbReference type="Pfam" id="PF13577">
    <property type="entry name" value="SnoaL_4"/>
    <property type="match status" value="1"/>
</dbReference>
<dbReference type="InterPro" id="IPR032710">
    <property type="entry name" value="NTF2-like_dom_sf"/>
</dbReference>
<dbReference type="InterPro" id="IPR037401">
    <property type="entry name" value="SnoaL-like"/>
</dbReference>
<protein>
    <submittedName>
        <fullName evidence="2">Pea pathogenicity protein 2</fullName>
    </submittedName>
</protein>
<dbReference type="AlphaFoldDB" id="A0AA38VJZ8"/>
<dbReference type="EMBL" id="JANBVN010000168">
    <property type="protein sequence ID" value="KAJ9136954.1"/>
    <property type="molecule type" value="Genomic_DNA"/>
</dbReference>
<feature type="domain" description="SnoaL-like" evidence="1">
    <location>
        <begin position="21"/>
        <end position="163"/>
    </location>
</feature>
<dbReference type="Gene3D" id="3.10.450.50">
    <property type="match status" value="1"/>
</dbReference>
<proteinExistence type="predicted"/>
<accession>A0AA38VJZ8</accession>
<sequence length="252" mass="28235">MTSPTEPHSKTFSHINGSQSELLDRLAVAELCKGWPVYRDASEWMNFRSIFAEKATVWTTWSGPLAIDDFIKVSKEGKAKGAFIMHRECGTLVELNSDATRAVGKMKATITQRFSMPAQQGMHHPLSPASNDDGKGEVEFDIDCDCRFIFFCAKDDAGAWKTHYVKLDYDKDKVVPADGKSAPVFSADETKSYPEGYKYLGAAQARLGYEIDVLLPTPRNGFWWKMYQCMEQWLDGQDAGLFGWESSAKGPM</sequence>
<gene>
    <name evidence="2" type="ORF">NKR19_g8390</name>
</gene>
<evidence type="ECO:0000313" key="3">
    <source>
        <dbReference type="Proteomes" id="UP001174691"/>
    </source>
</evidence>
<dbReference type="SUPFAM" id="SSF54427">
    <property type="entry name" value="NTF2-like"/>
    <property type="match status" value="1"/>
</dbReference>
<keyword evidence="3" id="KW-1185">Reference proteome</keyword>
<dbReference type="Proteomes" id="UP001174691">
    <property type="component" value="Unassembled WGS sequence"/>
</dbReference>
<reference evidence="2" key="1">
    <citation type="submission" date="2022-07" db="EMBL/GenBank/DDBJ databases">
        <title>Fungi with potential for degradation of polypropylene.</title>
        <authorList>
            <person name="Gostincar C."/>
        </authorList>
    </citation>
    <scope>NUCLEOTIDE SEQUENCE</scope>
    <source>
        <strain evidence="2">EXF-13287</strain>
    </source>
</reference>
<comment type="caution">
    <text evidence="2">The sequence shown here is derived from an EMBL/GenBank/DDBJ whole genome shotgun (WGS) entry which is preliminary data.</text>
</comment>
<evidence type="ECO:0000259" key="1">
    <source>
        <dbReference type="Pfam" id="PF13577"/>
    </source>
</evidence>
<evidence type="ECO:0000313" key="2">
    <source>
        <dbReference type="EMBL" id="KAJ9136954.1"/>
    </source>
</evidence>
<organism evidence="2 3">
    <name type="scientific">Coniochaeta hoffmannii</name>
    <dbReference type="NCBI Taxonomy" id="91930"/>
    <lineage>
        <taxon>Eukaryota</taxon>
        <taxon>Fungi</taxon>
        <taxon>Dikarya</taxon>
        <taxon>Ascomycota</taxon>
        <taxon>Pezizomycotina</taxon>
        <taxon>Sordariomycetes</taxon>
        <taxon>Sordariomycetidae</taxon>
        <taxon>Coniochaetales</taxon>
        <taxon>Coniochaetaceae</taxon>
        <taxon>Coniochaeta</taxon>
    </lineage>
</organism>
<name>A0AA38VJZ8_9PEZI</name>